<accession>A0AAW8TZ66</accession>
<organism evidence="3 4">
    <name type="scientific">Enterococcus asini</name>
    <dbReference type="NCBI Taxonomy" id="57732"/>
    <lineage>
        <taxon>Bacteria</taxon>
        <taxon>Bacillati</taxon>
        <taxon>Bacillota</taxon>
        <taxon>Bacilli</taxon>
        <taxon>Lactobacillales</taxon>
        <taxon>Enterococcaceae</taxon>
        <taxon>Enterococcus</taxon>
    </lineage>
</organism>
<reference evidence="3" key="1">
    <citation type="submission" date="2023-03" db="EMBL/GenBank/DDBJ databases">
        <authorList>
            <person name="Shen W."/>
            <person name="Cai J."/>
        </authorList>
    </citation>
    <scope>NUCLEOTIDE SEQUENCE</scope>
    <source>
        <strain evidence="3">B226-2</strain>
    </source>
</reference>
<dbReference type="RefSeq" id="WP_202912587.1">
    <property type="nucleotide sequence ID" value="NZ_CATYFE010000001.1"/>
</dbReference>
<sequence length="103" mass="11481">MAKMNEEFAFLVLSIVAEIPPGQVATYGQVADLAGYPKNARLVGRVLHQAEYYGDYPCHRVVNSQGACAPNWQRQPELLAREGVGFKPNGRVDLGRFQWQGDF</sequence>
<feature type="domain" description="Methylated-DNA-[protein]-cysteine S-methyltransferase DNA binding" evidence="2">
    <location>
        <begin position="8"/>
        <end position="84"/>
    </location>
</feature>
<name>A0AAW8TZ66_9ENTE</name>
<dbReference type="Gene3D" id="1.10.10.10">
    <property type="entry name" value="Winged helix-like DNA-binding domain superfamily/Winged helix DNA-binding domain"/>
    <property type="match status" value="1"/>
</dbReference>
<evidence type="ECO:0000313" key="3">
    <source>
        <dbReference type="EMBL" id="MDT2810165.1"/>
    </source>
</evidence>
<dbReference type="CDD" id="cd06445">
    <property type="entry name" value="ATase"/>
    <property type="match status" value="1"/>
</dbReference>
<comment type="caution">
    <text evidence="3">The sequence shown here is derived from an EMBL/GenBank/DDBJ whole genome shotgun (WGS) entry which is preliminary data.</text>
</comment>
<evidence type="ECO:0000259" key="2">
    <source>
        <dbReference type="Pfam" id="PF01035"/>
    </source>
</evidence>
<gene>
    <name evidence="3" type="ORF">P7H43_06695</name>
</gene>
<dbReference type="GO" id="GO:0006281">
    <property type="term" value="P:DNA repair"/>
    <property type="evidence" value="ECO:0007669"/>
    <property type="project" value="InterPro"/>
</dbReference>
<dbReference type="InterPro" id="IPR036217">
    <property type="entry name" value="MethylDNA_cys_MeTrfase_DNAb"/>
</dbReference>
<dbReference type="InterPro" id="IPR052520">
    <property type="entry name" value="ATL_DNA_repair"/>
</dbReference>
<dbReference type="InterPro" id="IPR014048">
    <property type="entry name" value="MethylDNA_cys_MeTrfase_DNA-bd"/>
</dbReference>
<keyword evidence="1" id="KW-0227">DNA damage</keyword>
<dbReference type="PANTHER" id="PTHR42942:SF1">
    <property type="entry name" value="ALKYLTRANSFERASE-LIKE PROTEIN 1"/>
    <property type="match status" value="1"/>
</dbReference>
<dbReference type="GO" id="GO:0003824">
    <property type="term" value="F:catalytic activity"/>
    <property type="evidence" value="ECO:0007669"/>
    <property type="project" value="InterPro"/>
</dbReference>
<dbReference type="SUPFAM" id="SSF46767">
    <property type="entry name" value="Methylated DNA-protein cysteine methyltransferase, C-terminal domain"/>
    <property type="match status" value="1"/>
</dbReference>
<dbReference type="Proteomes" id="UP001256711">
    <property type="component" value="Unassembled WGS sequence"/>
</dbReference>
<dbReference type="Pfam" id="PF01035">
    <property type="entry name" value="DNA_binding_1"/>
    <property type="match status" value="1"/>
</dbReference>
<dbReference type="EMBL" id="JARQBJ010000003">
    <property type="protein sequence ID" value="MDT2810165.1"/>
    <property type="molecule type" value="Genomic_DNA"/>
</dbReference>
<proteinExistence type="predicted"/>
<evidence type="ECO:0000313" key="4">
    <source>
        <dbReference type="Proteomes" id="UP001256711"/>
    </source>
</evidence>
<protein>
    <submittedName>
        <fullName evidence="3">MGMT family protein</fullName>
    </submittedName>
</protein>
<dbReference type="AlphaFoldDB" id="A0AAW8TZ66"/>
<dbReference type="PANTHER" id="PTHR42942">
    <property type="entry name" value="6-O-METHYLGUANINE DNA METHYLTRANSFERASE"/>
    <property type="match status" value="1"/>
</dbReference>
<evidence type="ECO:0000256" key="1">
    <source>
        <dbReference type="ARBA" id="ARBA00022763"/>
    </source>
</evidence>
<dbReference type="InterPro" id="IPR036388">
    <property type="entry name" value="WH-like_DNA-bd_sf"/>
</dbReference>